<evidence type="ECO:0000256" key="2">
    <source>
        <dbReference type="ARBA" id="ARBA00022448"/>
    </source>
</evidence>
<dbReference type="InterPro" id="IPR036942">
    <property type="entry name" value="Beta-barrel_TonB_sf"/>
</dbReference>
<evidence type="ECO:0000256" key="3">
    <source>
        <dbReference type="ARBA" id="ARBA00022452"/>
    </source>
</evidence>
<dbReference type="Gene3D" id="2.170.130.10">
    <property type="entry name" value="TonB-dependent receptor, plug domain"/>
    <property type="match status" value="1"/>
</dbReference>
<keyword evidence="7 8" id="KW-0998">Cell outer membrane</keyword>
<dbReference type="InterPro" id="IPR037066">
    <property type="entry name" value="Plug_dom_sf"/>
</dbReference>
<protein>
    <submittedName>
        <fullName evidence="11">Outer membrane vitamin B12 receptor BtuB</fullName>
    </submittedName>
</protein>
<feature type="chain" id="PRO_5019009178" evidence="9">
    <location>
        <begin position="24"/>
        <end position="602"/>
    </location>
</feature>
<evidence type="ECO:0000259" key="10">
    <source>
        <dbReference type="Pfam" id="PF07715"/>
    </source>
</evidence>
<organism evidence="11 12">
    <name type="scientific">Velamenicoccus archaeovorus</name>
    <dbReference type="NCBI Taxonomy" id="1930593"/>
    <lineage>
        <taxon>Bacteria</taxon>
        <taxon>Pseudomonadati</taxon>
        <taxon>Candidatus Omnitrophota</taxon>
        <taxon>Candidatus Velamenicoccus</taxon>
    </lineage>
</organism>
<evidence type="ECO:0000256" key="1">
    <source>
        <dbReference type="ARBA" id="ARBA00004571"/>
    </source>
</evidence>
<dbReference type="RefSeq" id="WP_128698933.1">
    <property type="nucleotide sequence ID" value="NZ_CP019384.1"/>
</dbReference>
<keyword evidence="4 8" id="KW-0812">Transmembrane</keyword>
<keyword evidence="3 8" id="KW-1134">Transmembrane beta strand</keyword>
<dbReference type="PANTHER" id="PTHR30069">
    <property type="entry name" value="TONB-DEPENDENT OUTER MEMBRANE RECEPTOR"/>
    <property type="match status" value="1"/>
</dbReference>
<feature type="signal peptide" evidence="9">
    <location>
        <begin position="1"/>
        <end position="23"/>
    </location>
</feature>
<dbReference type="Gene3D" id="2.40.170.20">
    <property type="entry name" value="TonB-dependent receptor, beta-barrel domain"/>
    <property type="match status" value="1"/>
</dbReference>
<dbReference type="GO" id="GO:0009279">
    <property type="term" value="C:cell outer membrane"/>
    <property type="evidence" value="ECO:0007669"/>
    <property type="project" value="UniProtKB-SubCell"/>
</dbReference>
<dbReference type="InterPro" id="IPR039426">
    <property type="entry name" value="TonB-dep_rcpt-like"/>
</dbReference>
<dbReference type="EMBL" id="CP019384">
    <property type="protein sequence ID" value="QAT16300.1"/>
    <property type="molecule type" value="Genomic_DNA"/>
</dbReference>
<evidence type="ECO:0000256" key="8">
    <source>
        <dbReference type="PROSITE-ProRule" id="PRU01360"/>
    </source>
</evidence>
<comment type="subcellular location">
    <subcellularLocation>
        <location evidence="1 8">Cell outer membrane</location>
        <topology evidence="1 8">Multi-pass membrane protein</topology>
    </subcellularLocation>
</comment>
<keyword evidence="2 8" id="KW-0813">Transport</keyword>
<dbReference type="Pfam" id="PF07715">
    <property type="entry name" value="Plug"/>
    <property type="match status" value="1"/>
</dbReference>
<evidence type="ECO:0000313" key="12">
    <source>
        <dbReference type="Proteomes" id="UP000287243"/>
    </source>
</evidence>
<keyword evidence="11" id="KW-0675">Receptor</keyword>
<gene>
    <name evidence="11" type="ORF">BU251_00360</name>
</gene>
<evidence type="ECO:0000256" key="7">
    <source>
        <dbReference type="ARBA" id="ARBA00023237"/>
    </source>
</evidence>
<comment type="similarity">
    <text evidence="8">Belongs to the TonB-dependent receptor family.</text>
</comment>
<dbReference type="KEGG" id="vai:BU251_00360"/>
<reference evidence="11 12" key="1">
    <citation type="submission" date="2017-01" db="EMBL/GenBank/DDBJ databases">
        <title>First insights into the biology of 'candidatus Vampirococcus archaeovorus'.</title>
        <authorList>
            <person name="Kizina J."/>
            <person name="Jordan S."/>
            <person name="Stueber K."/>
            <person name="Reinhardt R."/>
            <person name="Harder J."/>
        </authorList>
    </citation>
    <scope>NUCLEOTIDE SEQUENCE [LARGE SCALE GENOMIC DNA]</scope>
    <source>
        <strain evidence="11 12">LiM</strain>
    </source>
</reference>
<evidence type="ECO:0000256" key="6">
    <source>
        <dbReference type="ARBA" id="ARBA00023136"/>
    </source>
</evidence>
<accession>A0A410P2F8</accession>
<dbReference type="AlphaFoldDB" id="A0A410P2F8"/>
<evidence type="ECO:0000256" key="5">
    <source>
        <dbReference type="ARBA" id="ARBA00022729"/>
    </source>
</evidence>
<name>A0A410P2F8_VELA1</name>
<dbReference type="Proteomes" id="UP000287243">
    <property type="component" value="Chromosome"/>
</dbReference>
<dbReference type="InterPro" id="IPR012910">
    <property type="entry name" value="Plug_dom"/>
</dbReference>
<keyword evidence="5 9" id="KW-0732">Signal</keyword>
<evidence type="ECO:0000313" key="11">
    <source>
        <dbReference type="EMBL" id="QAT16300.1"/>
    </source>
</evidence>
<dbReference type="OrthoDB" id="9758472at2"/>
<dbReference type="SUPFAM" id="SSF56935">
    <property type="entry name" value="Porins"/>
    <property type="match status" value="1"/>
</dbReference>
<evidence type="ECO:0000256" key="9">
    <source>
        <dbReference type="SAM" id="SignalP"/>
    </source>
</evidence>
<keyword evidence="6 8" id="KW-0472">Membrane</keyword>
<proteinExistence type="inferred from homology"/>
<keyword evidence="12" id="KW-1185">Reference proteome</keyword>
<feature type="domain" description="TonB-dependent receptor plug" evidence="10">
    <location>
        <begin position="52"/>
        <end position="150"/>
    </location>
</feature>
<evidence type="ECO:0000256" key="4">
    <source>
        <dbReference type="ARBA" id="ARBA00022692"/>
    </source>
</evidence>
<sequence>MKQKVRVACLIFFWQVFTSHGHAAPATQENDLEPIIVRRLPYGSAGHGVVSAVLAQEEIRRLPARTPQDLLDYVGVDIQGRGARGIKGDISLNGSTFQQVLILVNGVRVKDPQTAHQDLDLSFSVDDIERIEIIPASASAKFGPDGIGGAVNFVLRGPQKGKNRLTASGGNNTTAQQALDVYYGALGTENRFSIWNYSTAGSRYDTDARMSNFFSSNRLFKDNVSFYLDAGYNEKEYGAYDFYTPGRGFPSKEWVNVKNVDARMIYEGDHFSFEPRFAFRQLYDKFILTVENPDYYLNHHRTDMLTWGGTLTVPFGSGKLASGAEYGLEHIVSSNLGDHTRSHWSLQAEPSWNVTEKVSAGAVVRLDDYSTFKEEWTGSFLLKKALGEAEEVYVSLGRLIRVPTFTELYYSDPTTAGDSNLKPETAYSLEPGWRKRLGGGLSIEAGGFIRQEYDTIEFTKMTPADPKFVARNISEAFTVGVNLYGRWDADRHFSYDLRYAYTNKDLNDKGLIYKYGFSYLQHMIDLGLEQRFGAWRNRADVLMKKKPIRRAWVIVSDKLSVDIGRRWQVFFEVYNLFGAEFQDIEGIPEEGRTVTLGATLNW</sequence>
<dbReference type="PROSITE" id="PS52016">
    <property type="entry name" value="TONB_DEPENDENT_REC_3"/>
    <property type="match status" value="1"/>
</dbReference>
<dbReference type="GO" id="GO:0015889">
    <property type="term" value="P:cobalamin transport"/>
    <property type="evidence" value="ECO:0007669"/>
    <property type="project" value="TreeGrafter"/>
</dbReference>
<dbReference type="PANTHER" id="PTHR30069:SF53">
    <property type="entry name" value="COLICIN I RECEPTOR-RELATED"/>
    <property type="match status" value="1"/>
</dbReference>